<organism evidence="1 2">
    <name type="scientific">Vibrio parahaemolyticus</name>
    <dbReference type="NCBI Taxonomy" id="670"/>
    <lineage>
        <taxon>Bacteria</taxon>
        <taxon>Pseudomonadati</taxon>
        <taxon>Pseudomonadota</taxon>
        <taxon>Gammaproteobacteria</taxon>
        <taxon>Vibrionales</taxon>
        <taxon>Vibrionaceae</taxon>
        <taxon>Vibrio</taxon>
    </lineage>
</organism>
<dbReference type="RefSeq" id="WP_228085743.1">
    <property type="nucleotide sequence ID" value="NZ_JACVHL010000002.1"/>
</dbReference>
<name>A0A9Q3YHQ3_VIBPH</name>
<comment type="caution">
    <text evidence="1">The sequence shown here is derived from an EMBL/GenBank/DDBJ whole genome shotgun (WGS) entry which is preliminary data.</text>
</comment>
<accession>A0A9Q3YHQ3</accession>
<dbReference type="Proteomes" id="UP000726777">
    <property type="component" value="Unassembled WGS sequence"/>
</dbReference>
<sequence length="94" mass="10578">MLVINEQIRKQMAQALEDAKESHGLKTSQLLVRLQLIGNVLKLKVDVHEFSFKVQVSKNIDGMLATKDCNVLLLSGRSTIDILIDDLIIKYDEA</sequence>
<reference evidence="1" key="1">
    <citation type="submission" date="2020-09" db="EMBL/GenBank/DDBJ databases">
        <title>Genome sequence of Vibrio parahaemolyticus isolates.</title>
        <authorList>
            <person name="Hammerl J.A."/>
            <person name="Strauch E."/>
        </authorList>
    </citation>
    <scope>NUCLEOTIDE SEQUENCE</scope>
    <source>
        <strain evidence="1">17-VB00146</strain>
    </source>
</reference>
<evidence type="ECO:0000313" key="1">
    <source>
        <dbReference type="EMBL" id="MCC3804073.1"/>
    </source>
</evidence>
<proteinExistence type="predicted"/>
<dbReference type="AlphaFoldDB" id="A0A9Q3YHQ3"/>
<dbReference type="EMBL" id="JACVHL010000002">
    <property type="protein sequence ID" value="MCC3804073.1"/>
    <property type="molecule type" value="Genomic_DNA"/>
</dbReference>
<evidence type="ECO:0000313" key="2">
    <source>
        <dbReference type="Proteomes" id="UP000726777"/>
    </source>
</evidence>
<gene>
    <name evidence="1" type="ORF">IB292_03370</name>
</gene>
<protein>
    <submittedName>
        <fullName evidence="1">Uncharacterized protein</fullName>
    </submittedName>
</protein>